<dbReference type="NCBIfam" id="NF003645">
    <property type="entry name" value="PRK05286.1-2"/>
    <property type="match status" value="1"/>
</dbReference>
<comment type="caution">
    <text evidence="13">The sequence shown here is derived from an EMBL/GenBank/DDBJ whole genome shotgun (WGS) entry which is preliminary data.</text>
</comment>
<comment type="subcellular location">
    <subcellularLocation>
        <location evidence="1">Membrane</location>
    </subcellularLocation>
    <subcellularLocation>
        <location evidence="11">Mitochondrion inner membrane</location>
        <topology evidence="11">Single-pass membrane protein</topology>
    </subcellularLocation>
</comment>
<dbReference type="PROSITE" id="PS00911">
    <property type="entry name" value="DHODEHASE_1"/>
    <property type="match status" value="1"/>
</dbReference>
<comment type="catalytic activity">
    <reaction evidence="10 11">
        <text>(S)-dihydroorotate + a quinone = orotate + a quinol</text>
        <dbReference type="Rhea" id="RHEA:30187"/>
        <dbReference type="ChEBI" id="CHEBI:24646"/>
        <dbReference type="ChEBI" id="CHEBI:30839"/>
        <dbReference type="ChEBI" id="CHEBI:30864"/>
        <dbReference type="ChEBI" id="CHEBI:132124"/>
        <dbReference type="EC" id="1.3.5.2"/>
    </reaction>
</comment>
<proteinExistence type="inferred from homology"/>
<evidence type="ECO:0000256" key="1">
    <source>
        <dbReference type="ARBA" id="ARBA00004370"/>
    </source>
</evidence>
<evidence type="ECO:0000256" key="9">
    <source>
        <dbReference type="ARBA" id="ARBA00023136"/>
    </source>
</evidence>
<dbReference type="InterPro" id="IPR005720">
    <property type="entry name" value="Dihydroorotate_DH_cat"/>
</dbReference>
<sequence>MSSRTILCALSRSRVSTTPLFTRVGLSQTQAIRPFSLASSPVRPLNRAKFSPTSLSSYATFSTTTTVSSPLHSVKSFLVGSLAVGGALFLSVYLLDSRAGFHKYVLMPIMHQFDPEAGHRVAIVTGKYGLSPRDRVKDADNLEVELWGKKFSNPLGLAAGFDKHGEAIDSMFDMGFGFVEVGSVTPEPQPGNPKPRLFRLKEDKGVINRYGFNSDGHKAVVDRLKDRLRHYFFHHPNAESTSINQSLRPDKQLGLNLGKNKTSSPESFSDYIQGIETLGRYADYLVVNISSPNTPGLRSLQRRDMLEGLVKQVMIARDSLPEPRPPLLIKIAPCPDLSHEELCDIAQVALDCKVDGVIVSNTTINRPSGIKSDSKILKEAGGLSGGPLFPQSLATVREFYKLTKGQIPIIGAGGIRSGKDAVAFAKAGASMVQIYSILSYDGPGAPRAIKDEIVQELNGQKWKDIVGIENKL</sequence>
<organism evidence="13 14">
    <name type="scientific">Basidiobolus ranarum</name>
    <dbReference type="NCBI Taxonomy" id="34480"/>
    <lineage>
        <taxon>Eukaryota</taxon>
        <taxon>Fungi</taxon>
        <taxon>Fungi incertae sedis</taxon>
        <taxon>Zoopagomycota</taxon>
        <taxon>Entomophthoromycotina</taxon>
        <taxon>Basidiobolomycetes</taxon>
        <taxon>Basidiobolales</taxon>
        <taxon>Basidiobolaceae</taxon>
        <taxon>Basidiobolus</taxon>
    </lineage>
</organism>
<dbReference type="Pfam" id="PF01180">
    <property type="entry name" value="DHO_dh"/>
    <property type="match status" value="1"/>
</dbReference>
<dbReference type="InterPro" id="IPR013785">
    <property type="entry name" value="Aldolase_TIM"/>
</dbReference>
<feature type="domain" description="Dihydroorotate dehydrogenase catalytic" evidence="12">
    <location>
        <begin position="142"/>
        <end position="457"/>
    </location>
</feature>
<dbReference type="PROSITE" id="PS00912">
    <property type="entry name" value="DHODEHASE_2"/>
    <property type="match status" value="1"/>
</dbReference>
<keyword evidence="6 11" id="KW-0285">Flavoprotein</keyword>
<dbReference type="NCBIfam" id="TIGR01036">
    <property type="entry name" value="pyrD_sub2"/>
    <property type="match status" value="1"/>
</dbReference>
<evidence type="ECO:0000256" key="2">
    <source>
        <dbReference type="ARBA" id="ARBA00005161"/>
    </source>
</evidence>
<keyword evidence="11" id="KW-0999">Mitochondrion inner membrane</keyword>
<evidence type="ECO:0000256" key="10">
    <source>
        <dbReference type="ARBA" id="ARBA00048639"/>
    </source>
</evidence>
<dbReference type="InterPro" id="IPR005719">
    <property type="entry name" value="Dihydroorotate_DH_2"/>
</dbReference>
<dbReference type="EMBL" id="JASJQH010000639">
    <property type="protein sequence ID" value="KAK9763433.1"/>
    <property type="molecule type" value="Genomic_DNA"/>
</dbReference>
<keyword evidence="11" id="KW-0496">Mitochondrion</keyword>
<reference evidence="13 14" key="1">
    <citation type="submission" date="2023-04" db="EMBL/GenBank/DDBJ databases">
        <title>Genome of Basidiobolus ranarum AG-B5.</title>
        <authorList>
            <person name="Stajich J.E."/>
            <person name="Carter-House D."/>
            <person name="Gryganskyi A."/>
        </authorList>
    </citation>
    <scope>NUCLEOTIDE SEQUENCE [LARGE SCALE GENOMIC DNA]</scope>
    <source>
        <strain evidence="13 14">AG-B5</strain>
    </source>
</reference>
<gene>
    <name evidence="13" type="primary">URA9</name>
    <name evidence="13" type="ORF">K7432_009874</name>
</gene>
<dbReference type="InterPro" id="IPR050074">
    <property type="entry name" value="DHO_dehydrogenase"/>
</dbReference>
<keyword evidence="7 11" id="KW-0288">FMN</keyword>
<evidence type="ECO:0000256" key="4">
    <source>
        <dbReference type="ARBA" id="ARBA00012791"/>
    </source>
</evidence>
<comment type="cofactor">
    <cofactor evidence="11">
        <name>FMN</name>
        <dbReference type="ChEBI" id="CHEBI:58210"/>
    </cofactor>
    <text evidence="11">Binds 1 FMN per subunit.</text>
</comment>
<dbReference type="SUPFAM" id="SSF51395">
    <property type="entry name" value="FMN-linked oxidoreductases"/>
    <property type="match status" value="1"/>
</dbReference>
<dbReference type="CDD" id="cd04738">
    <property type="entry name" value="DHOD_2_like"/>
    <property type="match status" value="1"/>
</dbReference>
<evidence type="ECO:0000256" key="11">
    <source>
        <dbReference type="RuleBase" id="RU361255"/>
    </source>
</evidence>
<dbReference type="NCBIfam" id="NF003652">
    <property type="entry name" value="PRK05286.2-5"/>
    <property type="match status" value="1"/>
</dbReference>
<dbReference type="Proteomes" id="UP001479436">
    <property type="component" value="Unassembled WGS sequence"/>
</dbReference>
<keyword evidence="9" id="KW-0472">Membrane</keyword>
<evidence type="ECO:0000256" key="7">
    <source>
        <dbReference type="ARBA" id="ARBA00022643"/>
    </source>
</evidence>
<evidence type="ECO:0000259" key="12">
    <source>
        <dbReference type="Pfam" id="PF01180"/>
    </source>
</evidence>
<name>A0ABR2WPK0_9FUNG</name>
<evidence type="ECO:0000256" key="6">
    <source>
        <dbReference type="ARBA" id="ARBA00022630"/>
    </source>
</evidence>
<keyword evidence="8 11" id="KW-0560">Oxidoreductase</keyword>
<accession>A0ABR2WPK0</accession>
<evidence type="ECO:0000256" key="5">
    <source>
        <dbReference type="ARBA" id="ARBA00017599"/>
    </source>
</evidence>
<dbReference type="PANTHER" id="PTHR48109:SF4">
    <property type="entry name" value="DIHYDROOROTATE DEHYDROGENASE (QUINONE), MITOCHONDRIAL"/>
    <property type="match status" value="1"/>
</dbReference>
<keyword evidence="14" id="KW-1185">Reference proteome</keyword>
<evidence type="ECO:0000256" key="3">
    <source>
        <dbReference type="ARBA" id="ARBA00005359"/>
    </source>
</evidence>
<comment type="pathway">
    <text evidence="2 11">Pyrimidine metabolism; UMP biosynthesis via de novo pathway; orotate from (S)-dihydroorotate (quinone route): step 1/1.</text>
</comment>
<evidence type="ECO:0000313" key="13">
    <source>
        <dbReference type="EMBL" id="KAK9763433.1"/>
    </source>
</evidence>
<dbReference type="PANTHER" id="PTHR48109">
    <property type="entry name" value="DIHYDROOROTATE DEHYDROGENASE (QUINONE), MITOCHONDRIAL-RELATED"/>
    <property type="match status" value="1"/>
</dbReference>
<protein>
    <recommendedName>
        <fullName evidence="5 11">Dihydroorotate dehydrogenase (quinone), mitochondrial</fullName>
        <shortName evidence="11">DHOdehase</shortName>
        <ecNumber evidence="4 11">1.3.5.2</ecNumber>
    </recommendedName>
</protein>
<comment type="similarity">
    <text evidence="3 11">Belongs to the dihydroorotate dehydrogenase family. Type 2 subfamily.</text>
</comment>
<dbReference type="EC" id="1.3.5.2" evidence="4 11"/>
<dbReference type="Gene3D" id="3.20.20.70">
    <property type="entry name" value="Aldolase class I"/>
    <property type="match status" value="1"/>
</dbReference>
<evidence type="ECO:0000256" key="8">
    <source>
        <dbReference type="ARBA" id="ARBA00023002"/>
    </source>
</evidence>
<dbReference type="InterPro" id="IPR001295">
    <property type="entry name" value="Dihydroorotate_DH_CS"/>
</dbReference>
<evidence type="ECO:0000313" key="14">
    <source>
        <dbReference type="Proteomes" id="UP001479436"/>
    </source>
</evidence>